<dbReference type="InterPro" id="IPR013343">
    <property type="entry name" value="CRISPR-assoc_prot_Cas4"/>
</dbReference>
<dbReference type="KEGG" id="trd:THERU_04460"/>
<keyword evidence="7 9" id="KW-0051">Antiviral defense</keyword>
<dbReference type="EMBL" id="CP007028">
    <property type="protein sequence ID" value="AHE96043.1"/>
    <property type="molecule type" value="Genomic_DNA"/>
</dbReference>
<dbReference type="eggNOG" id="COG1468">
    <property type="taxonomic scope" value="Bacteria"/>
</dbReference>
<keyword evidence="3 9" id="KW-0378">Hydrolase</keyword>
<evidence type="ECO:0000256" key="9">
    <source>
        <dbReference type="RuleBase" id="RU365022"/>
    </source>
</evidence>
<comment type="cofactor">
    <cofactor evidence="9">
        <name>iron-sulfur cluster</name>
        <dbReference type="ChEBI" id="CHEBI:30408"/>
    </cofactor>
</comment>
<organism evidence="12">
    <name type="scientific">Thermocrinis ruber</name>
    <dbReference type="NCBI Taxonomy" id="75906"/>
    <lineage>
        <taxon>Bacteria</taxon>
        <taxon>Pseudomonadati</taxon>
        <taxon>Aquificota</taxon>
        <taxon>Aquificia</taxon>
        <taxon>Aquificales</taxon>
        <taxon>Aquificaceae</taxon>
        <taxon>Thermocrinis</taxon>
    </lineage>
</organism>
<keyword evidence="5 9" id="KW-0408">Iron</keyword>
<keyword evidence="2 9" id="KW-0479">Metal-binding</keyword>
<dbReference type="Pfam" id="PF01930">
    <property type="entry name" value="Cas_Cas4"/>
    <property type="match status" value="1"/>
</dbReference>
<evidence type="ECO:0000256" key="5">
    <source>
        <dbReference type="ARBA" id="ARBA00023004"/>
    </source>
</evidence>
<evidence type="ECO:0000259" key="10">
    <source>
        <dbReference type="Pfam" id="PF01930"/>
    </source>
</evidence>
<keyword evidence="12" id="KW-1185">Reference proteome</keyword>
<comment type="function">
    <text evidence="9">CRISPR (clustered regularly interspaced short palindromic repeat) is an adaptive immune system that provides protection against mobile genetic elements (viruses, transposable elements and conjugative plasmids). CRISPR clusters contain sequences complementary to antecedent mobile elements and target invading nucleic acids. CRISPR clusters are transcribed and processed into CRISPR RNA (crRNA).</text>
</comment>
<feature type="domain" description="DUF83" evidence="10">
    <location>
        <begin position="10"/>
        <end position="168"/>
    </location>
</feature>
<dbReference type="OrthoDB" id="9794720at2"/>
<evidence type="ECO:0000256" key="4">
    <source>
        <dbReference type="ARBA" id="ARBA00022839"/>
    </source>
</evidence>
<dbReference type="GO" id="GO:0051536">
    <property type="term" value="F:iron-sulfur cluster binding"/>
    <property type="evidence" value="ECO:0007669"/>
    <property type="project" value="UniProtKB-KW"/>
</dbReference>
<evidence type="ECO:0000256" key="3">
    <source>
        <dbReference type="ARBA" id="ARBA00022801"/>
    </source>
</evidence>
<dbReference type="GO" id="GO:0051607">
    <property type="term" value="P:defense response to virus"/>
    <property type="evidence" value="ECO:0007669"/>
    <property type="project" value="UniProtKB-KW"/>
</dbReference>
<keyword evidence="1 9" id="KW-0540">Nuclease</keyword>
<evidence type="ECO:0000256" key="6">
    <source>
        <dbReference type="ARBA" id="ARBA00023014"/>
    </source>
</evidence>
<dbReference type="NCBIfam" id="TIGR00372">
    <property type="entry name" value="cas4"/>
    <property type="match status" value="1"/>
</dbReference>
<keyword evidence="8 9" id="KW-0464">Manganese</keyword>
<dbReference type="HOGENOM" id="CLU_133784_0_0_0"/>
<dbReference type="RefSeq" id="WP_025306063.1">
    <property type="nucleotide sequence ID" value="NZ_CP007028.1"/>
</dbReference>
<dbReference type="Gene3D" id="3.90.320.10">
    <property type="match status" value="1"/>
</dbReference>
<dbReference type="STRING" id="75906.THERU_04460"/>
<sequence>MDLRELKFRGTQVAYYVVCQRKLWLFTKGISFEKESEYVQLGKLLDEISFSREKGEEFAYEPVSIDFFSTGEGLVVHEIKHSSALEQAHILQVKYYIYYLKTKGIKVSHGIIHYPKQKKLLKVEFDEKDEELINEVVRKMDEVVRKEIPPKVINKPYCKKCAYWEYCYG</sequence>
<dbReference type="InterPro" id="IPR022765">
    <property type="entry name" value="Dna2/Cas4_DUF83"/>
</dbReference>
<comment type="similarity">
    <text evidence="9">Belongs to the CRISPR-associated exonuclease Cas4 family.</text>
</comment>
<evidence type="ECO:0000256" key="7">
    <source>
        <dbReference type="ARBA" id="ARBA00023118"/>
    </source>
</evidence>
<dbReference type="EC" id="3.1.12.1" evidence="9"/>
<gene>
    <name evidence="11" type="ORF">THERU_04460</name>
</gene>
<evidence type="ECO:0000256" key="1">
    <source>
        <dbReference type="ARBA" id="ARBA00022722"/>
    </source>
</evidence>
<accession>W0DG73</accession>
<dbReference type="PANTHER" id="PTHR37168:SF1">
    <property type="entry name" value="CRISPR-ASSOCIATED EXONUCLEASE CAS4"/>
    <property type="match status" value="1"/>
</dbReference>
<dbReference type="Proteomes" id="UP000018914">
    <property type="component" value="Chromosome"/>
</dbReference>
<dbReference type="PANTHER" id="PTHR37168">
    <property type="entry name" value="CRISPR-ASSOCIATED EXONUCLEASE CAS4"/>
    <property type="match status" value="1"/>
</dbReference>
<evidence type="ECO:0000313" key="11">
    <source>
        <dbReference type="EMBL" id="AHE96043.1"/>
    </source>
</evidence>
<evidence type="ECO:0000256" key="2">
    <source>
        <dbReference type="ARBA" id="ARBA00022723"/>
    </source>
</evidence>
<dbReference type="GO" id="GO:0004527">
    <property type="term" value="F:exonuclease activity"/>
    <property type="evidence" value="ECO:0007669"/>
    <property type="project" value="UniProtKB-KW"/>
</dbReference>
<name>W0DG73_9AQUI</name>
<dbReference type="AlphaFoldDB" id="W0DG73"/>
<dbReference type="InterPro" id="IPR011604">
    <property type="entry name" value="PDDEXK-like_dom_sf"/>
</dbReference>
<comment type="cofactor">
    <cofactor evidence="9">
        <name>Mg(2+)</name>
        <dbReference type="ChEBI" id="CHEBI:18420"/>
    </cofactor>
    <cofactor evidence="9">
        <name>Mn(2+)</name>
        <dbReference type="ChEBI" id="CHEBI:29035"/>
    </cofactor>
    <text evidence="9">Mg(2+) or Mn(2+) required for ssDNA cleavage activity.</text>
</comment>
<protein>
    <recommendedName>
        <fullName evidence="9">CRISPR-associated exonuclease Cas4</fullName>
        <ecNumber evidence="9">3.1.12.1</ecNumber>
    </recommendedName>
</protein>
<evidence type="ECO:0000313" key="12">
    <source>
        <dbReference type="Proteomes" id="UP000018914"/>
    </source>
</evidence>
<keyword evidence="6 9" id="KW-0411">Iron-sulfur</keyword>
<reference evidence="11 12" key="1">
    <citation type="submission" date="2013-12" db="EMBL/GenBank/DDBJ databases">
        <authorList>
            <consortium name="DOE Joint Genome Institute"/>
            <person name="Eisen J."/>
            <person name="Huntemann M."/>
            <person name="Han J."/>
            <person name="Chen A."/>
            <person name="Kyrpides N."/>
            <person name="Mavromatis K."/>
            <person name="Markowitz V."/>
            <person name="Palaniappan K."/>
            <person name="Ivanova N."/>
            <person name="Schaumberg A."/>
            <person name="Pati A."/>
            <person name="Liolios K."/>
            <person name="Nordberg H.P."/>
            <person name="Cantor M.N."/>
            <person name="Hua S.X."/>
            <person name="Woyke T."/>
        </authorList>
    </citation>
    <scope>NUCLEOTIDE SEQUENCE [LARGE SCALE GENOMIC DNA]</scope>
    <source>
        <strain evidence="11 12">DSM 23557</strain>
    </source>
</reference>
<dbReference type="GO" id="GO:0046872">
    <property type="term" value="F:metal ion binding"/>
    <property type="evidence" value="ECO:0007669"/>
    <property type="project" value="UniProtKB-KW"/>
</dbReference>
<evidence type="ECO:0000256" key="8">
    <source>
        <dbReference type="ARBA" id="ARBA00023211"/>
    </source>
</evidence>
<keyword evidence="4 9" id="KW-0269">Exonuclease</keyword>
<proteinExistence type="inferred from homology"/>